<gene>
    <name evidence="2" type="primary">cas5</name>
    <name evidence="2" type="ORF">H8707_04820</name>
</gene>
<dbReference type="RefSeq" id="WP_262429016.1">
    <property type="nucleotide sequence ID" value="NZ_JACRTG010000013.1"/>
</dbReference>
<dbReference type="NCBIfam" id="TIGR02593">
    <property type="entry name" value="CRISPR_cas5"/>
    <property type="match status" value="1"/>
</dbReference>
<protein>
    <submittedName>
        <fullName evidence="2">CRISPR-associated protein Cas5</fullName>
    </submittedName>
</protein>
<comment type="caution">
    <text evidence="2">The sequence shown here is derived from an EMBL/GenBank/DDBJ whole genome shotgun (WGS) entry which is preliminary data.</text>
</comment>
<evidence type="ECO:0000256" key="1">
    <source>
        <dbReference type="ARBA" id="ARBA00023118"/>
    </source>
</evidence>
<dbReference type="InterPro" id="IPR021124">
    <property type="entry name" value="CRISPR-assoc_prot_Cas5"/>
</dbReference>
<dbReference type="AlphaFoldDB" id="A0A926IKC3"/>
<name>A0A926IKC3_9FIRM</name>
<evidence type="ECO:0000313" key="2">
    <source>
        <dbReference type="EMBL" id="MBC8587563.1"/>
    </source>
</evidence>
<keyword evidence="1" id="KW-0051">Antiviral defense</keyword>
<dbReference type="Gene3D" id="3.30.70.2660">
    <property type="match status" value="1"/>
</dbReference>
<keyword evidence="3" id="KW-1185">Reference proteome</keyword>
<dbReference type="GO" id="GO:0043571">
    <property type="term" value="P:maintenance of CRISPR repeat elements"/>
    <property type="evidence" value="ECO:0007669"/>
    <property type="project" value="InterPro"/>
</dbReference>
<sequence length="244" mass="28014">MKGVVFDIEGNFAHFRKFYTNSSSLSYSLPPRTTIEGLLASFLGFERDSYYEKMSSEKLHIAVKKNLPTRSITQTLNYIKATSVSKLNAPDEHTQIPFEVITGGDNEYKVSYRIYAASDEDYMDELQDRLVKNKLVYPPSLGTVFFQGSVENVSLCEILPEEKEEYVKISSIVLAEEIEEIKLGEYQLVKERMPRDFGANRQVKKSGSYIFDQRGKSLEVKFKRGYYAVNVLNGVREKENIVFM</sequence>
<reference evidence="2" key="1">
    <citation type="submission" date="2020-08" db="EMBL/GenBank/DDBJ databases">
        <title>Genome public.</title>
        <authorList>
            <person name="Liu C."/>
            <person name="Sun Q."/>
        </authorList>
    </citation>
    <scope>NUCLEOTIDE SEQUENCE</scope>
    <source>
        <strain evidence="2">BX21</strain>
    </source>
</reference>
<dbReference type="Proteomes" id="UP000601171">
    <property type="component" value="Unassembled WGS sequence"/>
</dbReference>
<proteinExistence type="predicted"/>
<evidence type="ECO:0000313" key="3">
    <source>
        <dbReference type="Proteomes" id="UP000601171"/>
    </source>
</evidence>
<organism evidence="2 3">
    <name type="scientific">Paratissierella segnis</name>
    <dbReference type="NCBI Taxonomy" id="2763679"/>
    <lineage>
        <taxon>Bacteria</taxon>
        <taxon>Bacillati</taxon>
        <taxon>Bacillota</taxon>
        <taxon>Tissierellia</taxon>
        <taxon>Tissierellales</taxon>
        <taxon>Tissierellaceae</taxon>
        <taxon>Paratissierella</taxon>
    </lineage>
</organism>
<dbReference type="Pfam" id="PF09704">
    <property type="entry name" value="Cas_Cas5d"/>
    <property type="match status" value="1"/>
</dbReference>
<dbReference type="GO" id="GO:0051607">
    <property type="term" value="P:defense response to virus"/>
    <property type="evidence" value="ECO:0007669"/>
    <property type="project" value="UniProtKB-KW"/>
</dbReference>
<accession>A0A926IKC3</accession>
<dbReference type="InterPro" id="IPR013422">
    <property type="entry name" value="CRISPR-assoc_prot_Cas5_N"/>
</dbReference>
<dbReference type="EMBL" id="JACRTG010000013">
    <property type="protein sequence ID" value="MBC8587563.1"/>
    <property type="molecule type" value="Genomic_DNA"/>
</dbReference>